<comment type="caution">
    <text evidence="3">The sequence shown here is derived from an EMBL/GenBank/DDBJ whole genome shotgun (WGS) entry which is preliminary data.</text>
</comment>
<dbReference type="InterPro" id="IPR040666">
    <property type="entry name" value="Atg29_N"/>
</dbReference>
<evidence type="ECO:0000313" key="3">
    <source>
        <dbReference type="EMBL" id="KAK7696238.1"/>
    </source>
</evidence>
<organism evidence="3 4">
    <name type="scientific">Cerrena zonata</name>
    <dbReference type="NCBI Taxonomy" id="2478898"/>
    <lineage>
        <taxon>Eukaryota</taxon>
        <taxon>Fungi</taxon>
        <taxon>Dikarya</taxon>
        <taxon>Basidiomycota</taxon>
        <taxon>Agaricomycotina</taxon>
        <taxon>Agaricomycetes</taxon>
        <taxon>Polyporales</taxon>
        <taxon>Cerrenaceae</taxon>
        <taxon>Cerrena</taxon>
    </lineage>
</organism>
<dbReference type="EMBL" id="JASBNA010000001">
    <property type="protein sequence ID" value="KAK7696238.1"/>
    <property type="molecule type" value="Genomic_DNA"/>
</dbReference>
<feature type="region of interest" description="Disordered" evidence="1">
    <location>
        <begin position="89"/>
        <end position="166"/>
    </location>
</feature>
<gene>
    <name evidence="3" type="ORF">QCA50_000891</name>
</gene>
<feature type="compositionally biased region" description="Basic and acidic residues" evidence="1">
    <location>
        <begin position="284"/>
        <end position="300"/>
    </location>
</feature>
<feature type="compositionally biased region" description="Polar residues" evidence="1">
    <location>
        <begin position="217"/>
        <end position="229"/>
    </location>
</feature>
<sequence length="473" mass="51486">MHASTSNIRVVVRLPYNRPEELIPDPPRVEWSPEKEQILWEVIAKSRAVEGAGTDWKGLAAHLQVPLPYLLYRAQTRYEEDLRGLQGIRSALSPSSTSPVTQAQVTSTSTNTAKQPNGGEYFPRFPTTGEKPGIPRRDSLRTEGLGNGDMKSSIMSPGGRPPMGVRARLSSLGSVQAVARSRRLSTLSNTAAKRILSSSTATLQGPKRPREMMRPLSPTSSHPSPENSTSPDASSEDEEDSNDEQRAIDEQETLRLKLENLQKLMTADALGLVASPSRMSASRYSEKGRRSEYRRGRDRPLSSSSSGQLPRLETLSMTRRHNANHTPSHHSLSSASASSPQGSIPSIPSPPPETLSNRPTRRQTPLHARPLSQPGKSTSPPPSISPNSAWGQNVSSSRSNHFANVGRTKLRGDRSERGSEVGSSTSSLSFEELPSDASITPSLMVGMESASMSNTRASSSRFSSRNHFSRIIR</sequence>
<feature type="compositionally biased region" description="Low complexity" evidence="1">
    <location>
        <begin position="420"/>
        <end position="432"/>
    </location>
</feature>
<evidence type="ECO:0000256" key="1">
    <source>
        <dbReference type="SAM" id="MobiDB-lite"/>
    </source>
</evidence>
<dbReference type="Proteomes" id="UP001385951">
    <property type="component" value="Unassembled WGS sequence"/>
</dbReference>
<keyword evidence="4" id="KW-1185">Reference proteome</keyword>
<proteinExistence type="predicted"/>
<feature type="region of interest" description="Disordered" evidence="1">
    <location>
        <begin position="268"/>
        <end position="473"/>
    </location>
</feature>
<reference evidence="3 4" key="1">
    <citation type="submission" date="2022-09" db="EMBL/GenBank/DDBJ databases">
        <authorList>
            <person name="Palmer J.M."/>
        </authorList>
    </citation>
    <scope>NUCLEOTIDE SEQUENCE [LARGE SCALE GENOMIC DNA]</scope>
    <source>
        <strain evidence="3 4">DSM 7382</strain>
    </source>
</reference>
<feature type="compositionally biased region" description="Basic and acidic residues" evidence="1">
    <location>
        <begin position="410"/>
        <end position="419"/>
    </location>
</feature>
<evidence type="ECO:0000313" key="4">
    <source>
        <dbReference type="Proteomes" id="UP001385951"/>
    </source>
</evidence>
<dbReference type="InterPro" id="IPR039362">
    <property type="entry name" value="ATG29_sf"/>
</dbReference>
<feature type="compositionally biased region" description="Low complexity" evidence="1">
    <location>
        <begin position="449"/>
        <end position="466"/>
    </location>
</feature>
<feature type="compositionally biased region" description="Polar residues" evidence="1">
    <location>
        <begin position="389"/>
        <end position="402"/>
    </location>
</feature>
<evidence type="ECO:0000259" key="2">
    <source>
        <dbReference type="Pfam" id="PF18388"/>
    </source>
</evidence>
<dbReference type="Pfam" id="PF18388">
    <property type="entry name" value="ATG29_N"/>
    <property type="match status" value="1"/>
</dbReference>
<feature type="compositionally biased region" description="Polar residues" evidence="1">
    <location>
        <begin position="92"/>
        <end position="115"/>
    </location>
</feature>
<feature type="compositionally biased region" description="Low complexity" evidence="1">
    <location>
        <begin position="329"/>
        <end position="346"/>
    </location>
</feature>
<name>A0AAW0GRN6_9APHY</name>
<feature type="compositionally biased region" description="Basic and acidic residues" evidence="1">
    <location>
        <begin position="243"/>
        <end position="254"/>
    </location>
</feature>
<accession>A0AAW0GRN6</accession>
<feature type="region of interest" description="Disordered" evidence="1">
    <location>
        <begin position="195"/>
        <end position="254"/>
    </location>
</feature>
<protein>
    <recommendedName>
        <fullName evidence="2">Atg29 N-terminal domain-containing protein</fullName>
    </recommendedName>
</protein>
<feature type="domain" description="Atg29 N-terminal" evidence="2">
    <location>
        <begin position="9"/>
        <end position="65"/>
    </location>
</feature>
<dbReference type="AlphaFoldDB" id="A0AAW0GRN6"/>
<dbReference type="Gene3D" id="1.10.10.2570">
    <property type="match status" value="1"/>
</dbReference>